<dbReference type="AlphaFoldDB" id="A0A0R2CUH2"/>
<dbReference type="EMBL" id="AYZR01000009">
    <property type="protein sequence ID" value="KRM93316.1"/>
    <property type="molecule type" value="Genomic_DNA"/>
</dbReference>
<accession>A0A0R2CUH2</accession>
<dbReference type="RefSeq" id="WP_056978889.1">
    <property type="nucleotide sequence ID" value="NZ_AYZR01000009.1"/>
</dbReference>
<dbReference type="Gene3D" id="3.30.1180.10">
    <property type="match status" value="1"/>
</dbReference>
<dbReference type="Proteomes" id="UP000051256">
    <property type="component" value="Unassembled WGS sequence"/>
</dbReference>
<protein>
    <submittedName>
        <fullName evidence="3">EDD domain protein, DegV family</fullName>
    </submittedName>
</protein>
<evidence type="ECO:0000313" key="4">
    <source>
        <dbReference type="Proteomes" id="UP000051256"/>
    </source>
</evidence>
<proteinExistence type="predicted"/>
<gene>
    <name evidence="3" type="ORF">FC56_GL000982</name>
</gene>
<keyword evidence="2" id="KW-0446">Lipid-binding</keyword>
<name>A0A0R2CUH2_9LACO</name>
<dbReference type="SUPFAM" id="SSF82549">
    <property type="entry name" value="DAK1/DegV-like"/>
    <property type="match status" value="1"/>
</dbReference>
<comment type="caution">
    <text evidence="3">The sequence shown here is derived from an EMBL/GenBank/DDBJ whole genome shotgun (WGS) entry which is preliminary data.</text>
</comment>
<keyword evidence="4" id="KW-1185">Reference proteome</keyword>
<dbReference type="PROSITE" id="PS51482">
    <property type="entry name" value="DEGV"/>
    <property type="match status" value="1"/>
</dbReference>
<dbReference type="STRING" id="1423802.FC56_GL000982"/>
<dbReference type="PANTHER" id="PTHR33434">
    <property type="entry name" value="DEGV DOMAIN-CONTAINING PROTEIN DR_1986-RELATED"/>
    <property type="match status" value="1"/>
</dbReference>
<dbReference type="InterPro" id="IPR003797">
    <property type="entry name" value="DegV"/>
</dbReference>
<evidence type="ECO:0000313" key="3">
    <source>
        <dbReference type="EMBL" id="KRM93316.1"/>
    </source>
</evidence>
<dbReference type="PATRIC" id="fig|1423802.4.peg.995"/>
<dbReference type="Gene3D" id="3.40.50.10170">
    <property type="match status" value="1"/>
</dbReference>
<dbReference type="InterPro" id="IPR043168">
    <property type="entry name" value="DegV_C"/>
</dbReference>
<sequence length="290" mass="31897">MKTAVITDSASYLTKEQAQKYNITVLPITVIFGMDQYAEGVDISATEFLTKLATTEKLPTTAQVTMGQMQEAFDELSAAGYEEVICVNLSSGITTFYENLVAYSRDVTNIKVYPFDSKIASAGEADLALLAGKMATEGKNANEIIPRLEQLRDSIKVDLVVDNIGHLLRTGRISNTSAFIGNMLRIKPILTFDHDGKIVPLAKEHTMRQAFNKVLATMDDSILEFTTPVRISIVDANNPKTKASWTATIQEHFPNAIVETNQIGPSISVHTGEKAMGVLWATDWQYLSEL</sequence>
<dbReference type="GO" id="GO:0008289">
    <property type="term" value="F:lipid binding"/>
    <property type="evidence" value="ECO:0007669"/>
    <property type="project" value="UniProtKB-KW"/>
</dbReference>
<dbReference type="PANTHER" id="PTHR33434:SF2">
    <property type="entry name" value="FATTY ACID-BINDING PROTEIN TM_1468"/>
    <property type="match status" value="1"/>
</dbReference>
<evidence type="ECO:0000256" key="1">
    <source>
        <dbReference type="ARBA" id="ARBA00003238"/>
    </source>
</evidence>
<dbReference type="InterPro" id="IPR050270">
    <property type="entry name" value="DegV_domain_contain"/>
</dbReference>
<evidence type="ECO:0000256" key="2">
    <source>
        <dbReference type="ARBA" id="ARBA00023121"/>
    </source>
</evidence>
<dbReference type="Pfam" id="PF02645">
    <property type="entry name" value="DegV"/>
    <property type="match status" value="1"/>
</dbReference>
<organism evidence="3 4">
    <name type="scientific">Lentilactobacillus senioris DSM 24302 = JCM 17472</name>
    <dbReference type="NCBI Taxonomy" id="1423802"/>
    <lineage>
        <taxon>Bacteria</taxon>
        <taxon>Bacillati</taxon>
        <taxon>Bacillota</taxon>
        <taxon>Bacilli</taxon>
        <taxon>Lactobacillales</taxon>
        <taxon>Lactobacillaceae</taxon>
        <taxon>Lentilactobacillus</taxon>
    </lineage>
</organism>
<dbReference type="NCBIfam" id="TIGR00762">
    <property type="entry name" value="DegV"/>
    <property type="match status" value="1"/>
</dbReference>
<comment type="function">
    <text evidence="1">May bind long-chain fatty acids, such as palmitate, and may play a role in lipid transport or fatty acid metabolism.</text>
</comment>
<reference evidence="3 4" key="1">
    <citation type="journal article" date="2015" name="Genome Announc.">
        <title>Expanding the biotechnology potential of lactobacilli through comparative genomics of 213 strains and associated genera.</title>
        <authorList>
            <person name="Sun Z."/>
            <person name="Harris H.M."/>
            <person name="McCann A."/>
            <person name="Guo C."/>
            <person name="Argimon S."/>
            <person name="Zhang W."/>
            <person name="Yang X."/>
            <person name="Jeffery I.B."/>
            <person name="Cooney J.C."/>
            <person name="Kagawa T.F."/>
            <person name="Liu W."/>
            <person name="Song Y."/>
            <person name="Salvetti E."/>
            <person name="Wrobel A."/>
            <person name="Rasinkangas P."/>
            <person name="Parkhill J."/>
            <person name="Rea M.C."/>
            <person name="O'Sullivan O."/>
            <person name="Ritari J."/>
            <person name="Douillard F.P."/>
            <person name="Paul Ross R."/>
            <person name="Yang R."/>
            <person name="Briner A.E."/>
            <person name="Felis G.E."/>
            <person name="de Vos W.M."/>
            <person name="Barrangou R."/>
            <person name="Klaenhammer T.R."/>
            <person name="Caufield P.W."/>
            <person name="Cui Y."/>
            <person name="Zhang H."/>
            <person name="O'Toole P.W."/>
        </authorList>
    </citation>
    <scope>NUCLEOTIDE SEQUENCE [LARGE SCALE GENOMIC DNA]</scope>
    <source>
        <strain evidence="3 4">DSM 24302</strain>
    </source>
</reference>